<dbReference type="EMBL" id="CP027860">
    <property type="protein sequence ID" value="AVP98691.1"/>
    <property type="molecule type" value="Genomic_DNA"/>
</dbReference>
<reference evidence="3 4" key="1">
    <citation type="submission" date="2018-03" db="EMBL/GenBank/DDBJ databases">
        <title>Ahniella affigens gen. nov., sp. nov., a gammaproteobacterium isolated from sandy soil near a stream.</title>
        <authorList>
            <person name="Ko Y."/>
            <person name="Kim J.-H."/>
        </authorList>
    </citation>
    <scope>NUCLEOTIDE SEQUENCE [LARGE SCALE GENOMIC DNA]</scope>
    <source>
        <strain evidence="3 4">D13</strain>
    </source>
</reference>
<dbReference type="InterPro" id="IPR003777">
    <property type="entry name" value="XdhC_CoxI"/>
</dbReference>
<organism evidence="3 4">
    <name type="scientific">Ahniella affigens</name>
    <dbReference type="NCBI Taxonomy" id="2021234"/>
    <lineage>
        <taxon>Bacteria</taxon>
        <taxon>Pseudomonadati</taxon>
        <taxon>Pseudomonadota</taxon>
        <taxon>Gammaproteobacteria</taxon>
        <taxon>Lysobacterales</taxon>
        <taxon>Rhodanobacteraceae</taxon>
        <taxon>Ahniella</taxon>
    </lineage>
</organism>
<dbReference type="Pfam" id="PF02625">
    <property type="entry name" value="XdhC_CoxI"/>
    <property type="match status" value="1"/>
</dbReference>
<feature type="domain" description="XdhC Rossmann" evidence="2">
    <location>
        <begin position="151"/>
        <end position="287"/>
    </location>
</feature>
<reference evidence="3 4" key="2">
    <citation type="submission" date="2018-03" db="EMBL/GenBank/DDBJ databases">
        <authorList>
            <person name="Keele B.F."/>
        </authorList>
    </citation>
    <scope>NUCLEOTIDE SEQUENCE [LARGE SCALE GENOMIC DNA]</scope>
    <source>
        <strain evidence="3 4">D13</strain>
    </source>
</reference>
<dbReference type="PANTHER" id="PTHR30388:SF6">
    <property type="entry name" value="XANTHINE DEHYDROGENASE SUBUNIT A-RELATED"/>
    <property type="match status" value="1"/>
</dbReference>
<evidence type="ECO:0000313" key="3">
    <source>
        <dbReference type="EMBL" id="AVP98691.1"/>
    </source>
</evidence>
<dbReference type="Gene3D" id="3.40.50.720">
    <property type="entry name" value="NAD(P)-binding Rossmann-like Domain"/>
    <property type="match status" value="1"/>
</dbReference>
<keyword evidence="4" id="KW-1185">Reference proteome</keyword>
<dbReference type="KEGG" id="xba:C7S18_16510"/>
<name>A0A2P1PV24_9GAMM</name>
<sequence>MNASFFASLGRALADGAPVCVATVSETRGAVPRHRGAMLWCQIGATSAQMHGSVGGGLLEATVLQRAHALLAAELDADAVAIDLSGKPESAGICGGQVHVRLKRWQGPSAGARAAALAAALAAGQTVQLLPNEFGADDLAAPLTIAPEPMLLICGAGHCGQALALQAQLIGFRLAVQDSRADMLAHAAYASATILHGDASVLRNISAQRPLYAVLLNRDWASDLACLNVLAEMPPDYVGMMGSRRRVAAVRSALPDLDRCLPLLDAPLGLELGAETPEEIAISILARLIQHRRLNRPHSPP</sequence>
<dbReference type="PANTHER" id="PTHR30388">
    <property type="entry name" value="ALDEHYDE OXIDOREDUCTASE MOLYBDENUM COFACTOR ASSEMBLY PROTEIN"/>
    <property type="match status" value="1"/>
</dbReference>
<feature type="domain" description="XdhC- CoxI" evidence="1">
    <location>
        <begin position="13"/>
        <end position="73"/>
    </location>
</feature>
<dbReference type="Proteomes" id="UP000241074">
    <property type="component" value="Chromosome"/>
</dbReference>
<dbReference type="OrthoDB" id="9815497at2"/>
<proteinExistence type="predicted"/>
<dbReference type="AlphaFoldDB" id="A0A2P1PV24"/>
<dbReference type="Pfam" id="PF13478">
    <property type="entry name" value="XdhC_C"/>
    <property type="match status" value="1"/>
</dbReference>
<evidence type="ECO:0000259" key="2">
    <source>
        <dbReference type="Pfam" id="PF13478"/>
    </source>
</evidence>
<gene>
    <name evidence="3" type="ORF">C7S18_16510</name>
</gene>
<evidence type="ECO:0000259" key="1">
    <source>
        <dbReference type="Pfam" id="PF02625"/>
    </source>
</evidence>
<dbReference type="InterPro" id="IPR052698">
    <property type="entry name" value="MoCofactor_Util/Proc"/>
</dbReference>
<accession>A0A2P1PV24</accession>
<protein>
    <submittedName>
        <fullName evidence="3">Xanthine dehydrogenase</fullName>
    </submittedName>
</protein>
<dbReference type="InterPro" id="IPR027051">
    <property type="entry name" value="XdhC_Rossmann_dom"/>
</dbReference>
<evidence type="ECO:0000313" key="4">
    <source>
        <dbReference type="Proteomes" id="UP000241074"/>
    </source>
</evidence>